<dbReference type="EMBL" id="SOEG01000028">
    <property type="protein sequence ID" value="TDX48393.1"/>
    <property type="molecule type" value="Genomic_DNA"/>
</dbReference>
<evidence type="ECO:0000313" key="2">
    <source>
        <dbReference type="EMBL" id="TDX48393.1"/>
    </source>
</evidence>
<comment type="caution">
    <text evidence="2">The sequence shown here is derived from an EMBL/GenBank/DDBJ whole genome shotgun (WGS) entry which is preliminary data.</text>
</comment>
<protein>
    <submittedName>
        <fullName evidence="2">Uncharacterized protein</fullName>
    </submittedName>
</protein>
<organism evidence="2 3">
    <name type="scientific">Orenia marismortui</name>
    <dbReference type="NCBI Taxonomy" id="46469"/>
    <lineage>
        <taxon>Bacteria</taxon>
        <taxon>Bacillati</taxon>
        <taxon>Bacillota</taxon>
        <taxon>Clostridia</taxon>
        <taxon>Halanaerobiales</taxon>
        <taxon>Halobacteroidaceae</taxon>
        <taxon>Orenia</taxon>
    </lineage>
</organism>
<proteinExistence type="predicted"/>
<accession>A0A4R8GRB4</accession>
<name>A0A4R8GRB4_9FIRM</name>
<evidence type="ECO:0000256" key="1">
    <source>
        <dbReference type="SAM" id="Phobius"/>
    </source>
</evidence>
<dbReference type="Proteomes" id="UP000295832">
    <property type="component" value="Unassembled WGS sequence"/>
</dbReference>
<sequence>MNYILIIIIVLPILALVIWMDSINKKYEEEIKDVKRLIYKVHDEVSEIKRVEDKKNKKR</sequence>
<reference evidence="2 3" key="1">
    <citation type="submission" date="2019-03" db="EMBL/GenBank/DDBJ databases">
        <title>Subsurface microbial communities from deep shales in Ohio and West Virginia, USA.</title>
        <authorList>
            <person name="Wrighton K."/>
        </authorList>
    </citation>
    <scope>NUCLEOTIDE SEQUENCE [LARGE SCALE GENOMIC DNA]</scope>
    <source>
        <strain evidence="2 3">MSL 6dP</strain>
    </source>
</reference>
<keyword evidence="1" id="KW-0472">Membrane</keyword>
<dbReference type="AlphaFoldDB" id="A0A4R8GRB4"/>
<gene>
    <name evidence="2" type="ORF">C7959_1281</name>
</gene>
<keyword evidence="3" id="KW-1185">Reference proteome</keyword>
<keyword evidence="1" id="KW-0812">Transmembrane</keyword>
<feature type="transmembrane region" description="Helical" evidence="1">
    <location>
        <begin position="6"/>
        <end position="23"/>
    </location>
</feature>
<evidence type="ECO:0000313" key="3">
    <source>
        <dbReference type="Proteomes" id="UP000295832"/>
    </source>
</evidence>
<dbReference type="RefSeq" id="WP_134118038.1">
    <property type="nucleotide sequence ID" value="NZ_SOEG01000028.1"/>
</dbReference>
<keyword evidence="1" id="KW-1133">Transmembrane helix</keyword>